<reference evidence="2" key="1">
    <citation type="submission" date="2022-05" db="EMBL/GenBank/DDBJ databases">
        <authorList>
            <person name="Pankratov T."/>
        </authorList>
    </citation>
    <scope>NUCLEOTIDE SEQUENCE</scope>
    <source>
        <strain evidence="2">BP6-180914</strain>
    </source>
</reference>
<dbReference type="RefSeq" id="WP_282588833.1">
    <property type="nucleotide sequence ID" value="NZ_JAMOIM010000050.1"/>
</dbReference>
<organism evidence="2 3">
    <name type="scientific">Lichenifustis flavocetrariae</name>
    <dbReference type="NCBI Taxonomy" id="2949735"/>
    <lineage>
        <taxon>Bacteria</taxon>
        <taxon>Pseudomonadati</taxon>
        <taxon>Pseudomonadota</taxon>
        <taxon>Alphaproteobacteria</taxon>
        <taxon>Hyphomicrobiales</taxon>
        <taxon>Lichenihabitantaceae</taxon>
        <taxon>Lichenifustis</taxon>
    </lineage>
</organism>
<dbReference type="Proteomes" id="UP001165667">
    <property type="component" value="Unassembled WGS sequence"/>
</dbReference>
<dbReference type="SUPFAM" id="SSF53850">
    <property type="entry name" value="Periplasmic binding protein-like II"/>
    <property type="match status" value="1"/>
</dbReference>
<accession>A0AA42CRG6</accession>
<gene>
    <name evidence="2" type="ORF">M8523_31565</name>
</gene>
<name>A0AA42CRG6_9HYPH</name>
<dbReference type="InterPro" id="IPR005119">
    <property type="entry name" value="LysR_subst-bd"/>
</dbReference>
<sequence length="110" mass="11910">MRIGTVVDPEFTRLGSFLKAVVESGPGIETELRHGMSGEVPIGLRRNELDVGFYLGDIGTASACGEPEFHVRELARLNYRDVAPPSLGALVRGHDWIDLAGLPWIGTPPD</sequence>
<comment type="caution">
    <text evidence="2">The sequence shown here is derived from an EMBL/GenBank/DDBJ whole genome shotgun (WGS) entry which is preliminary data.</text>
</comment>
<dbReference type="EMBL" id="JAMOIM010000050">
    <property type="protein sequence ID" value="MCW6512455.1"/>
    <property type="molecule type" value="Genomic_DNA"/>
</dbReference>
<proteinExistence type="predicted"/>
<evidence type="ECO:0000259" key="1">
    <source>
        <dbReference type="Pfam" id="PF03466"/>
    </source>
</evidence>
<evidence type="ECO:0000313" key="2">
    <source>
        <dbReference type="EMBL" id="MCW6512455.1"/>
    </source>
</evidence>
<dbReference type="AlphaFoldDB" id="A0AA42CRG6"/>
<evidence type="ECO:0000313" key="3">
    <source>
        <dbReference type="Proteomes" id="UP001165667"/>
    </source>
</evidence>
<feature type="domain" description="LysR substrate-binding" evidence="1">
    <location>
        <begin position="2"/>
        <end position="109"/>
    </location>
</feature>
<dbReference type="Pfam" id="PF03466">
    <property type="entry name" value="LysR_substrate"/>
    <property type="match status" value="1"/>
</dbReference>
<keyword evidence="3" id="KW-1185">Reference proteome</keyword>
<protein>
    <submittedName>
        <fullName evidence="2">Substrate-binding domain-containing protein</fullName>
    </submittedName>
</protein>